<dbReference type="CDD" id="cd06267">
    <property type="entry name" value="PBP1_LacI_sugar_binding-like"/>
    <property type="match status" value="1"/>
</dbReference>
<dbReference type="Gene3D" id="3.40.50.2300">
    <property type="match status" value="2"/>
</dbReference>
<keyword evidence="3" id="KW-0804">Transcription</keyword>
<protein>
    <submittedName>
        <fullName evidence="5">LacI family transcriptional regulator</fullName>
    </submittedName>
</protein>
<evidence type="ECO:0000313" key="5">
    <source>
        <dbReference type="EMBL" id="MBY6278199.1"/>
    </source>
</evidence>
<reference evidence="5" key="1">
    <citation type="submission" date="2017-11" db="EMBL/GenBank/DDBJ databases">
        <title>Three new genomes from thermophilic consortium.</title>
        <authorList>
            <person name="Quaggio R."/>
            <person name="Amgarten D."/>
            <person name="Setubal J.C."/>
        </authorList>
    </citation>
    <scope>NUCLEOTIDE SEQUENCE</scope>
    <source>
        <strain evidence="5">ZCTH01-B2</strain>
    </source>
</reference>
<gene>
    <name evidence="5" type="ORF">CWE10_18905</name>
</gene>
<dbReference type="PRINTS" id="PR00036">
    <property type="entry name" value="HTHLACI"/>
</dbReference>
<evidence type="ECO:0000259" key="4">
    <source>
        <dbReference type="PROSITE" id="PS50932"/>
    </source>
</evidence>
<dbReference type="GO" id="GO:0003700">
    <property type="term" value="F:DNA-binding transcription factor activity"/>
    <property type="evidence" value="ECO:0007669"/>
    <property type="project" value="TreeGrafter"/>
</dbReference>
<keyword evidence="1" id="KW-0805">Transcription regulation</keyword>
<evidence type="ECO:0000256" key="1">
    <source>
        <dbReference type="ARBA" id="ARBA00023015"/>
    </source>
</evidence>
<dbReference type="InterPro" id="IPR000843">
    <property type="entry name" value="HTH_LacI"/>
</dbReference>
<dbReference type="InterPro" id="IPR010982">
    <property type="entry name" value="Lambda_DNA-bd_dom_sf"/>
</dbReference>
<dbReference type="InterPro" id="IPR028082">
    <property type="entry name" value="Peripla_BP_I"/>
</dbReference>
<dbReference type="Proteomes" id="UP000732377">
    <property type="component" value="Unassembled WGS sequence"/>
</dbReference>
<dbReference type="SMART" id="SM00354">
    <property type="entry name" value="HTH_LACI"/>
    <property type="match status" value="1"/>
</dbReference>
<accession>A0A953IF41</accession>
<dbReference type="SUPFAM" id="SSF53822">
    <property type="entry name" value="Periplasmic binding protein-like I"/>
    <property type="match status" value="1"/>
</dbReference>
<dbReference type="AlphaFoldDB" id="A0A953IF41"/>
<feature type="domain" description="HTH lacI-type" evidence="4">
    <location>
        <begin position="14"/>
        <end position="68"/>
    </location>
</feature>
<dbReference type="EMBL" id="PIUK01000382">
    <property type="protein sequence ID" value="MBY6278199.1"/>
    <property type="molecule type" value="Genomic_DNA"/>
</dbReference>
<keyword evidence="2" id="KW-0238">DNA-binding</keyword>
<organism evidence="5 6">
    <name type="scientific">Symbiobacterium thermophilum</name>
    <dbReference type="NCBI Taxonomy" id="2734"/>
    <lineage>
        <taxon>Bacteria</taxon>
        <taxon>Bacillati</taxon>
        <taxon>Bacillota</taxon>
        <taxon>Clostridia</taxon>
        <taxon>Eubacteriales</taxon>
        <taxon>Symbiobacteriaceae</taxon>
        <taxon>Symbiobacterium</taxon>
    </lineage>
</organism>
<dbReference type="InterPro" id="IPR046335">
    <property type="entry name" value="LacI/GalR-like_sensor"/>
</dbReference>
<dbReference type="Pfam" id="PF00356">
    <property type="entry name" value="LacI"/>
    <property type="match status" value="1"/>
</dbReference>
<dbReference type="GO" id="GO:0000976">
    <property type="term" value="F:transcription cis-regulatory region binding"/>
    <property type="evidence" value="ECO:0007669"/>
    <property type="project" value="TreeGrafter"/>
</dbReference>
<evidence type="ECO:0000256" key="3">
    <source>
        <dbReference type="ARBA" id="ARBA00023163"/>
    </source>
</evidence>
<dbReference type="PANTHER" id="PTHR30146:SF109">
    <property type="entry name" value="HTH-TYPE TRANSCRIPTIONAL REGULATOR GALS"/>
    <property type="match status" value="1"/>
</dbReference>
<evidence type="ECO:0000313" key="6">
    <source>
        <dbReference type="Proteomes" id="UP000732377"/>
    </source>
</evidence>
<dbReference type="CDD" id="cd01392">
    <property type="entry name" value="HTH_LacI"/>
    <property type="match status" value="1"/>
</dbReference>
<proteinExistence type="predicted"/>
<dbReference type="PANTHER" id="PTHR30146">
    <property type="entry name" value="LACI-RELATED TRANSCRIPTIONAL REPRESSOR"/>
    <property type="match status" value="1"/>
</dbReference>
<dbReference type="PROSITE" id="PS00356">
    <property type="entry name" value="HTH_LACI_1"/>
    <property type="match status" value="1"/>
</dbReference>
<dbReference type="PROSITE" id="PS50932">
    <property type="entry name" value="HTH_LACI_2"/>
    <property type="match status" value="1"/>
</dbReference>
<name>A0A953IF41_SYMTR</name>
<evidence type="ECO:0000256" key="2">
    <source>
        <dbReference type="ARBA" id="ARBA00023125"/>
    </source>
</evidence>
<dbReference type="Pfam" id="PF13377">
    <property type="entry name" value="Peripla_BP_3"/>
    <property type="match status" value="1"/>
</dbReference>
<dbReference type="SUPFAM" id="SSF47413">
    <property type="entry name" value="lambda repressor-like DNA-binding domains"/>
    <property type="match status" value="1"/>
</dbReference>
<comment type="caution">
    <text evidence="5">The sequence shown here is derived from an EMBL/GenBank/DDBJ whole genome shotgun (WGS) entry which is preliminary data.</text>
</comment>
<sequence length="349" mass="38195">MWKRFPKETNDVKVTIRDVARRAGVGVATVSRVLNGTGYVKAETRERVLAAAAELGYVPSQLARGLVRRLSGTVGLVVPDITNPFFPLITRGVEDAASEAGYTVFLCNTDNDPVLEAQDVRKLREHRVDGIIFVGTTERRELVDQLLADDIPVVVMDRQLEHADVDTVTVDNVAGAQAACRHLIELGHRRIAHAAGHQSTRTGQDRCQGYRMALEEADIPYDPACVTWGDFTFESGFRVGQVLLGLSPRPTAVFAGNDLIALGVIRAAEEAGLSVPDDLSVVGFDNIQMAALVRPGLTTVRQPAREMGRLAMTMLLERIRGEFSGPGRRHVYPPELIVRGTTRRREPLG</sequence>
<dbReference type="Gene3D" id="1.10.260.40">
    <property type="entry name" value="lambda repressor-like DNA-binding domains"/>
    <property type="match status" value="1"/>
</dbReference>